<evidence type="ECO:0000313" key="1">
    <source>
        <dbReference type="EMBL" id="GBM59094.1"/>
    </source>
</evidence>
<dbReference type="EMBL" id="BGPR01001665">
    <property type="protein sequence ID" value="GBM59094.1"/>
    <property type="molecule type" value="Genomic_DNA"/>
</dbReference>
<dbReference type="InterPro" id="IPR036397">
    <property type="entry name" value="RNaseH_sf"/>
</dbReference>
<protein>
    <submittedName>
        <fullName evidence="1">Mariner Mos1 transposase</fullName>
    </submittedName>
</protein>
<name>A0A4Y2H448_ARAVE</name>
<dbReference type="OrthoDB" id="6431382at2759"/>
<comment type="caution">
    <text evidence="1">The sequence shown here is derived from an EMBL/GenBank/DDBJ whole genome shotgun (WGS) entry which is preliminary data.</text>
</comment>
<sequence>MATIFWNRKGVLLVDFMLKGTTINANRYCETLRKLQRSIQNRRRGMLSGGIVLHHDNAHPHTADATQELLDQFVWEIFDHPPYSPDLAPSDFHLFLKLKECLGRKQFGSDVELENAVTTWLNELAAEDYDMGILKLADRYDKCLNAGGDYVEK</sequence>
<proteinExistence type="predicted"/>
<dbReference type="InterPro" id="IPR052709">
    <property type="entry name" value="Transposase-MT_Hybrid"/>
</dbReference>
<keyword evidence="2" id="KW-1185">Reference proteome</keyword>
<accession>A0A4Y2H448</accession>
<dbReference type="Proteomes" id="UP000499080">
    <property type="component" value="Unassembled WGS sequence"/>
</dbReference>
<dbReference type="GO" id="GO:0003676">
    <property type="term" value="F:nucleic acid binding"/>
    <property type="evidence" value="ECO:0007669"/>
    <property type="project" value="InterPro"/>
</dbReference>
<dbReference type="PANTHER" id="PTHR46060:SF1">
    <property type="entry name" value="MARINER MOS1 TRANSPOSASE-LIKE PROTEIN"/>
    <property type="match status" value="1"/>
</dbReference>
<dbReference type="PANTHER" id="PTHR46060">
    <property type="entry name" value="MARINER MOS1 TRANSPOSASE-LIKE PROTEIN"/>
    <property type="match status" value="1"/>
</dbReference>
<gene>
    <name evidence="1" type="primary">marinerT_98</name>
    <name evidence="1" type="ORF">AVEN_169039_1</name>
</gene>
<dbReference type="AlphaFoldDB" id="A0A4Y2H448"/>
<dbReference type="Gene3D" id="3.30.420.10">
    <property type="entry name" value="Ribonuclease H-like superfamily/Ribonuclease H"/>
    <property type="match status" value="1"/>
</dbReference>
<evidence type="ECO:0000313" key="2">
    <source>
        <dbReference type="Proteomes" id="UP000499080"/>
    </source>
</evidence>
<organism evidence="1 2">
    <name type="scientific">Araneus ventricosus</name>
    <name type="common">Orbweaver spider</name>
    <name type="synonym">Epeira ventricosa</name>
    <dbReference type="NCBI Taxonomy" id="182803"/>
    <lineage>
        <taxon>Eukaryota</taxon>
        <taxon>Metazoa</taxon>
        <taxon>Ecdysozoa</taxon>
        <taxon>Arthropoda</taxon>
        <taxon>Chelicerata</taxon>
        <taxon>Arachnida</taxon>
        <taxon>Araneae</taxon>
        <taxon>Araneomorphae</taxon>
        <taxon>Entelegynae</taxon>
        <taxon>Araneoidea</taxon>
        <taxon>Araneidae</taxon>
        <taxon>Araneus</taxon>
    </lineage>
</organism>
<reference evidence="1 2" key="1">
    <citation type="journal article" date="2019" name="Sci. Rep.">
        <title>Orb-weaving spider Araneus ventricosus genome elucidates the spidroin gene catalogue.</title>
        <authorList>
            <person name="Kono N."/>
            <person name="Nakamura H."/>
            <person name="Ohtoshi R."/>
            <person name="Moran D.A.P."/>
            <person name="Shinohara A."/>
            <person name="Yoshida Y."/>
            <person name="Fujiwara M."/>
            <person name="Mori M."/>
            <person name="Tomita M."/>
            <person name="Arakawa K."/>
        </authorList>
    </citation>
    <scope>NUCLEOTIDE SEQUENCE [LARGE SCALE GENOMIC DNA]</scope>
</reference>
<dbReference type="InterPro" id="IPR001888">
    <property type="entry name" value="Transposase_1"/>
</dbReference>
<dbReference type="Pfam" id="PF01359">
    <property type="entry name" value="Transposase_1"/>
    <property type="match status" value="1"/>
</dbReference>